<feature type="transmembrane region" description="Helical" evidence="2">
    <location>
        <begin position="189"/>
        <end position="213"/>
    </location>
</feature>
<keyword evidence="2" id="KW-0472">Membrane</keyword>
<organism evidence="3">
    <name type="scientific">Proboscia inermis</name>
    <dbReference type="NCBI Taxonomy" id="420281"/>
    <lineage>
        <taxon>Eukaryota</taxon>
        <taxon>Sar</taxon>
        <taxon>Stramenopiles</taxon>
        <taxon>Ochrophyta</taxon>
        <taxon>Bacillariophyta</taxon>
        <taxon>Coscinodiscophyceae</taxon>
        <taxon>Rhizosoleniophycidae</taxon>
        <taxon>Rhizosoleniales</taxon>
        <taxon>Rhizosoleniaceae</taxon>
        <taxon>Proboscia</taxon>
    </lineage>
</organism>
<sequence length="260" mass="27487">MLSWEQLLSDRRRKIANKEKKMSGKSEIKSKTDKKIDTLIAIKNDFASNVNDFTSNVNDFTSNARVKIINGNRNIIEAQREKNSRMVKTIAEDFTSDGDQKILRALGRTATVNAAVMLTAATGGAAGAVGFLTGGAITAKRLGDGVKEKDDKEVAKSLAVYGSATTASIVGQAVTGVVMIGILGASLPLAGAVAFGVGCCSGITAGAVSEWTVDTVFDKHKSKDSKGYSQVCKNKSNDDDGNNQEDIGKETTSLEDINSQ</sequence>
<evidence type="ECO:0000313" key="3">
    <source>
        <dbReference type="EMBL" id="CAD8408509.1"/>
    </source>
</evidence>
<dbReference type="AlphaFoldDB" id="A0A7S0C0E3"/>
<protein>
    <submittedName>
        <fullName evidence="3">Uncharacterized protein</fullName>
    </submittedName>
</protein>
<feature type="transmembrane region" description="Helical" evidence="2">
    <location>
        <begin position="114"/>
        <end position="137"/>
    </location>
</feature>
<keyword evidence="2" id="KW-0812">Transmembrane</keyword>
<dbReference type="EMBL" id="HBEL01009683">
    <property type="protein sequence ID" value="CAD8408509.1"/>
    <property type="molecule type" value="Transcribed_RNA"/>
</dbReference>
<feature type="compositionally biased region" description="Polar residues" evidence="1">
    <location>
        <begin position="250"/>
        <end position="260"/>
    </location>
</feature>
<feature type="transmembrane region" description="Helical" evidence="2">
    <location>
        <begin position="158"/>
        <end position="183"/>
    </location>
</feature>
<keyword evidence="2" id="KW-1133">Transmembrane helix</keyword>
<gene>
    <name evidence="3" type="ORF">PINE0816_LOCUS4631</name>
</gene>
<evidence type="ECO:0000256" key="1">
    <source>
        <dbReference type="SAM" id="MobiDB-lite"/>
    </source>
</evidence>
<reference evidence="3" key="1">
    <citation type="submission" date="2021-01" db="EMBL/GenBank/DDBJ databases">
        <authorList>
            <person name="Corre E."/>
            <person name="Pelletier E."/>
            <person name="Niang G."/>
            <person name="Scheremetjew M."/>
            <person name="Finn R."/>
            <person name="Kale V."/>
            <person name="Holt S."/>
            <person name="Cochrane G."/>
            <person name="Meng A."/>
            <person name="Brown T."/>
            <person name="Cohen L."/>
        </authorList>
    </citation>
    <scope>NUCLEOTIDE SEQUENCE</scope>
    <source>
        <strain evidence="3">CCAP1064/1</strain>
    </source>
</reference>
<proteinExistence type="predicted"/>
<name>A0A7S0C0E3_9STRA</name>
<evidence type="ECO:0000256" key="2">
    <source>
        <dbReference type="SAM" id="Phobius"/>
    </source>
</evidence>
<feature type="region of interest" description="Disordered" evidence="1">
    <location>
        <begin position="222"/>
        <end position="260"/>
    </location>
</feature>
<accession>A0A7S0C0E3</accession>